<comment type="similarity">
    <text evidence="5">Belongs to the DEAD box helicase family.</text>
</comment>
<dbReference type="InterPro" id="IPR014001">
    <property type="entry name" value="Helicase_ATP-bd"/>
</dbReference>
<dbReference type="Pfam" id="PF00270">
    <property type="entry name" value="DEAD"/>
    <property type="match status" value="1"/>
</dbReference>
<gene>
    <name evidence="9" type="ORF">AURANDRAFT_28650</name>
</gene>
<dbReference type="OrthoDB" id="4255at2759"/>
<dbReference type="PROSITE" id="PS51192">
    <property type="entry name" value="HELICASE_ATP_BIND_1"/>
    <property type="match status" value="1"/>
</dbReference>
<dbReference type="PANTHER" id="PTHR47959:SF1">
    <property type="entry name" value="ATP-DEPENDENT RNA HELICASE DBPA"/>
    <property type="match status" value="1"/>
</dbReference>
<proteinExistence type="inferred from homology"/>
<dbReference type="CDD" id="cd00268">
    <property type="entry name" value="DEADc"/>
    <property type="match status" value="1"/>
</dbReference>
<dbReference type="PROSITE" id="PS51194">
    <property type="entry name" value="HELICASE_CTER"/>
    <property type="match status" value="1"/>
</dbReference>
<dbReference type="eggNOG" id="KOG0331">
    <property type="taxonomic scope" value="Eukaryota"/>
</dbReference>
<dbReference type="InterPro" id="IPR050079">
    <property type="entry name" value="DEAD_box_RNA_helicase"/>
</dbReference>
<dbReference type="SMART" id="SM00490">
    <property type="entry name" value="HELICc"/>
    <property type="match status" value="1"/>
</dbReference>
<name>F0YDB9_AURAN</name>
<keyword evidence="4 5" id="KW-0067">ATP-binding</keyword>
<protein>
    <recommendedName>
        <fullName evidence="11">RNA helicase</fullName>
    </recommendedName>
</protein>
<dbReference type="OMA" id="NEICITA"/>
<evidence type="ECO:0000256" key="3">
    <source>
        <dbReference type="ARBA" id="ARBA00022806"/>
    </source>
</evidence>
<dbReference type="InterPro" id="IPR011545">
    <property type="entry name" value="DEAD/DEAH_box_helicase_dom"/>
</dbReference>
<evidence type="ECO:0000256" key="6">
    <source>
        <dbReference type="SAM" id="MobiDB-lite"/>
    </source>
</evidence>
<feature type="non-terminal residue" evidence="9">
    <location>
        <position position="482"/>
    </location>
</feature>
<evidence type="ECO:0000256" key="5">
    <source>
        <dbReference type="RuleBase" id="RU000492"/>
    </source>
</evidence>
<organism evidence="10">
    <name type="scientific">Aureococcus anophagefferens</name>
    <name type="common">Harmful bloom alga</name>
    <dbReference type="NCBI Taxonomy" id="44056"/>
    <lineage>
        <taxon>Eukaryota</taxon>
        <taxon>Sar</taxon>
        <taxon>Stramenopiles</taxon>
        <taxon>Ochrophyta</taxon>
        <taxon>Pelagophyceae</taxon>
        <taxon>Pelagomonadales</taxon>
        <taxon>Pelagomonadaceae</taxon>
        <taxon>Aureococcus</taxon>
    </lineage>
</organism>
<dbReference type="AlphaFoldDB" id="F0YDB9"/>
<reference evidence="9 10" key="1">
    <citation type="journal article" date="2011" name="Proc. Natl. Acad. Sci. U.S.A.">
        <title>Niche of harmful alga Aureococcus anophagefferens revealed through ecogenomics.</title>
        <authorList>
            <person name="Gobler C.J."/>
            <person name="Berry D.L."/>
            <person name="Dyhrman S.T."/>
            <person name="Wilhelm S.W."/>
            <person name="Salamov A."/>
            <person name="Lobanov A.V."/>
            <person name="Zhang Y."/>
            <person name="Collier J.L."/>
            <person name="Wurch L.L."/>
            <person name="Kustka A.B."/>
            <person name="Dill B.D."/>
            <person name="Shah M."/>
            <person name="VerBerkmoes N.C."/>
            <person name="Kuo A."/>
            <person name="Terry A."/>
            <person name="Pangilinan J."/>
            <person name="Lindquist E.A."/>
            <person name="Lucas S."/>
            <person name="Paulsen I.T."/>
            <person name="Hattenrath-Lehmann T.K."/>
            <person name="Talmage S.C."/>
            <person name="Walker E.A."/>
            <person name="Koch F."/>
            <person name="Burson A.M."/>
            <person name="Marcoval M.A."/>
            <person name="Tang Y.Z."/>
            <person name="Lecleir G.R."/>
            <person name="Coyne K.J."/>
            <person name="Berg G.M."/>
            <person name="Bertrand E.M."/>
            <person name="Saito M.A."/>
            <person name="Gladyshev V.N."/>
            <person name="Grigoriev I.V."/>
        </authorList>
    </citation>
    <scope>NUCLEOTIDE SEQUENCE [LARGE SCALE GENOMIC DNA]</scope>
    <source>
        <strain evidence="10">CCMP 1984</strain>
    </source>
</reference>
<dbReference type="SMART" id="SM00487">
    <property type="entry name" value="DEXDc"/>
    <property type="match status" value="1"/>
</dbReference>
<evidence type="ECO:0008006" key="11">
    <source>
        <dbReference type="Google" id="ProtNLM"/>
    </source>
</evidence>
<keyword evidence="2 5" id="KW-0378">Hydrolase</keyword>
<feature type="region of interest" description="Disordered" evidence="6">
    <location>
        <begin position="59"/>
        <end position="81"/>
    </location>
</feature>
<evidence type="ECO:0000313" key="9">
    <source>
        <dbReference type="EMBL" id="EGB06714.1"/>
    </source>
</evidence>
<dbReference type="Pfam" id="PF00271">
    <property type="entry name" value="Helicase_C"/>
    <property type="match status" value="1"/>
</dbReference>
<dbReference type="GO" id="GO:0016787">
    <property type="term" value="F:hydrolase activity"/>
    <property type="evidence" value="ECO:0007669"/>
    <property type="project" value="UniProtKB-KW"/>
</dbReference>
<dbReference type="GO" id="GO:0003724">
    <property type="term" value="F:RNA helicase activity"/>
    <property type="evidence" value="ECO:0007669"/>
    <property type="project" value="TreeGrafter"/>
</dbReference>
<feature type="domain" description="Helicase ATP-binding" evidence="7">
    <location>
        <begin position="118"/>
        <end position="317"/>
    </location>
</feature>
<dbReference type="EMBL" id="GL833133">
    <property type="protein sequence ID" value="EGB06714.1"/>
    <property type="molecule type" value="Genomic_DNA"/>
</dbReference>
<dbReference type="GO" id="GO:0005829">
    <property type="term" value="C:cytosol"/>
    <property type="evidence" value="ECO:0007669"/>
    <property type="project" value="TreeGrafter"/>
</dbReference>
<keyword evidence="3 5" id="KW-0347">Helicase</keyword>
<evidence type="ECO:0000259" key="8">
    <source>
        <dbReference type="PROSITE" id="PS51194"/>
    </source>
</evidence>
<sequence length="482" mass="51815">MLLRRAAGWTRVLGGAARPARPTLSRTFGDVARRSLVQGAEETVSGLDYAAEEGFEPPKVRLVGEPSPAEDAAEEQADEAPAADPRLIAGREGVHAKQAAKLAQRGIDTMTEIQHLTFDAAHAGRDVLGKSRTGTGKTLAFGLPLVERLAERAREGDYDPKKRARGPAILVLAPTRELAKQVEAELHLLAQTHGLSTTCFHGGVSYGPQENALRRGVDVLVATVGRVIDHIDRGNLDLSDAYHVVLDEADEMLSMGFADDVERIFSDFDLDDLLGAAPPPADAAAPLRRPQTLLFSATTPSWVKKLTSKYLEDPELVDVVGDARQQAATTVTHKAVLVPRGPDARASLLEDIIAAAQGGGRVIVFTSTKKECDELAGGPAFQRLAAQVLHGDIGQAQRETTLAQFRRGAFTVLVATDVAARGIDVKGVDLVVQYRTPRDAEGYVHRSGRTGRAGRDGTAVVLYDEREERDVRSLERLTGVTF</sequence>
<evidence type="ECO:0000256" key="1">
    <source>
        <dbReference type="ARBA" id="ARBA00022741"/>
    </source>
</evidence>
<keyword evidence="10" id="KW-1185">Reference proteome</keyword>
<dbReference type="Gene3D" id="3.40.50.300">
    <property type="entry name" value="P-loop containing nucleotide triphosphate hydrolases"/>
    <property type="match status" value="2"/>
</dbReference>
<dbReference type="PROSITE" id="PS00039">
    <property type="entry name" value="DEAD_ATP_HELICASE"/>
    <property type="match status" value="1"/>
</dbReference>
<dbReference type="RefSeq" id="XP_009038465.1">
    <property type="nucleotide sequence ID" value="XM_009040217.1"/>
</dbReference>
<dbReference type="InterPro" id="IPR000629">
    <property type="entry name" value="RNA-helicase_DEAD-box_CS"/>
</dbReference>
<dbReference type="FunCoup" id="F0YDB9">
    <property type="interactions" value="218"/>
</dbReference>
<accession>F0YDB9</accession>
<dbReference type="InterPro" id="IPR001650">
    <property type="entry name" value="Helicase_C-like"/>
</dbReference>
<dbReference type="InterPro" id="IPR044742">
    <property type="entry name" value="DEAD/DEAH_RhlB"/>
</dbReference>
<evidence type="ECO:0000256" key="2">
    <source>
        <dbReference type="ARBA" id="ARBA00022801"/>
    </source>
</evidence>
<dbReference type="Proteomes" id="UP000002729">
    <property type="component" value="Unassembled WGS sequence"/>
</dbReference>
<dbReference type="GO" id="GO:0005524">
    <property type="term" value="F:ATP binding"/>
    <property type="evidence" value="ECO:0007669"/>
    <property type="project" value="UniProtKB-KW"/>
</dbReference>
<keyword evidence="1 5" id="KW-0547">Nucleotide-binding</keyword>
<dbReference type="PANTHER" id="PTHR47959">
    <property type="entry name" value="ATP-DEPENDENT RNA HELICASE RHLE-RELATED"/>
    <property type="match status" value="1"/>
</dbReference>
<evidence type="ECO:0000313" key="10">
    <source>
        <dbReference type="Proteomes" id="UP000002729"/>
    </source>
</evidence>
<dbReference type="InterPro" id="IPR027417">
    <property type="entry name" value="P-loop_NTPase"/>
</dbReference>
<evidence type="ECO:0000256" key="4">
    <source>
        <dbReference type="ARBA" id="ARBA00022840"/>
    </source>
</evidence>
<dbReference type="InParanoid" id="F0YDB9"/>
<dbReference type="CDD" id="cd18787">
    <property type="entry name" value="SF2_C_DEAD"/>
    <property type="match status" value="1"/>
</dbReference>
<dbReference type="SUPFAM" id="SSF52540">
    <property type="entry name" value="P-loop containing nucleoside triphosphate hydrolases"/>
    <property type="match status" value="1"/>
</dbReference>
<evidence type="ECO:0000259" key="7">
    <source>
        <dbReference type="PROSITE" id="PS51192"/>
    </source>
</evidence>
<feature type="domain" description="Helicase C-terminal" evidence="8">
    <location>
        <begin position="348"/>
        <end position="482"/>
    </location>
</feature>
<dbReference type="KEGG" id="aaf:AURANDRAFT_28650"/>
<dbReference type="GeneID" id="20220579"/>
<dbReference type="GO" id="GO:0003676">
    <property type="term" value="F:nucleic acid binding"/>
    <property type="evidence" value="ECO:0007669"/>
    <property type="project" value="InterPro"/>
</dbReference>